<feature type="non-terminal residue" evidence="1">
    <location>
        <position position="1"/>
    </location>
</feature>
<gene>
    <name evidence="1" type="ORF">Tci_928139</name>
</gene>
<evidence type="ECO:0000313" key="1">
    <source>
        <dbReference type="EMBL" id="GFD56170.1"/>
    </source>
</evidence>
<dbReference type="PANTHER" id="PTHR48048">
    <property type="entry name" value="GLYCOSYLTRANSFERASE"/>
    <property type="match status" value="1"/>
</dbReference>
<sequence length="78" mass="8961">VELGIAAEIRMDYRSDMRRGINNMTVAAEEIEEGIRRLMNDHEMRNKVKEMKEKSRLAVLEGGSSYASIGRFIHHLSI</sequence>
<organism evidence="1">
    <name type="scientific">Tanacetum cinerariifolium</name>
    <name type="common">Dalmatian daisy</name>
    <name type="synonym">Chrysanthemum cinerariifolium</name>
    <dbReference type="NCBI Taxonomy" id="118510"/>
    <lineage>
        <taxon>Eukaryota</taxon>
        <taxon>Viridiplantae</taxon>
        <taxon>Streptophyta</taxon>
        <taxon>Embryophyta</taxon>
        <taxon>Tracheophyta</taxon>
        <taxon>Spermatophyta</taxon>
        <taxon>Magnoliopsida</taxon>
        <taxon>eudicotyledons</taxon>
        <taxon>Gunneridae</taxon>
        <taxon>Pentapetalae</taxon>
        <taxon>asterids</taxon>
        <taxon>campanulids</taxon>
        <taxon>Asterales</taxon>
        <taxon>Asteraceae</taxon>
        <taxon>Asteroideae</taxon>
        <taxon>Anthemideae</taxon>
        <taxon>Anthemidinae</taxon>
        <taxon>Tanacetum</taxon>
    </lineage>
</organism>
<accession>A0A699XCK8</accession>
<proteinExistence type="predicted"/>
<dbReference type="SUPFAM" id="SSF53756">
    <property type="entry name" value="UDP-Glycosyltransferase/glycogen phosphorylase"/>
    <property type="match status" value="1"/>
</dbReference>
<dbReference type="GO" id="GO:0035251">
    <property type="term" value="F:UDP-glucosyltransferase activity"/>
    <property type="evidence" value="ECO:0007669"/>
    <property type="project" value="InterPro"/>
</dbReference>
<protein>
    <submittedName>
        <fullName evidence="1">UDP-glycosyltransferase 71E1</fullName>
    </submittedName>
</protein>
<dbReference type="Gene3D" id="3.40.50.2000">
    <property type="entry name" value="Glycogen Phosphorylase B"/>
    <property type="match status" value="2"/>
</dbReference>
<comment type="caution">
    <text evidence="1">The sequence shown here is derived from an EMBL/GenBank/DDBJ whole genome shotgun (WGS) entry which is preliminary data.</text>
</comment>
<dbReference type="EMBL" id="BKCJ011826187">
    <property type="protein sequence ID" value="GFD56170.1"/>
    <property type="molecule type" value="Genomic_DNA"/>
</dbReference>
<name>A0A699XCK8_TANCI</name>
<reference evidence="1" key="1">
    <citation type="journal article" date="2019" name="Sci. Rep.">
        <title>Draft genome of Tanacetum cinerariifolium, the natural source of mosquito coil.</title>
        <authorList>
            <person name="Yamashiro T."/>
            <person name="Shiraishi A."/>
            <person name="Satake H."/>
            <person name="Nakayama K."/>
        </authorList>
    </citation>
    <scope>NUCLEOTIDE SEQUENCE</scope>
</reference>
<dbReference type="InterPro" id="IPR050481">
    <property type="entry name" value="UDP-glycosyltransf_plant"/>
</dbReference>
<dbReference type="PANTHER" id="PTHR48048:SF72">
    <property type="entry name" value="GLYCOSYLTRANSFERASE"/>
    <property type="match status" value="1"/>
</dbReference>
<dbReference type="AlphaFoldDB" id="A0A699XCK8"/>
<keyword evidence="1" id="KW-0808">Transferase</keyword>